<dbReference type="InterPro" id="IPR002750">
    <property type="entry name" value="CobE/GbiG_C"/>
</dbReference>
<keyword evidence="4" id="KW-0456">Lyase</keyword>
<evidence type="ECO:0000259" key="2">
    <source>
        <dbReference type="Pfam" id="PF11760"/>
    </source>
</evidence>
<feature type="domain" description="CobE/GbiG C-terminal" evidence="1">
    <location>
        <begin position="208"/>
        <end position="322"/>
    </location>
</feature>
<dbReference type="Gene3D" id="3.30.420.180">
    <property type="entry name" value="CobE/GbiG C-terminal domain"/>
    <property type="match status" value="1"/>
</dbReference>
<proteinExistence type="predicted"/>
<dbReference type="SUPFAM" id="SSF159664">
    <property type="entry name" value="CobE/GbiG C-terminal domain-like"/>
    <property type="match status" value="1"/>
</dbReference>
<dbReference type="AlphaFoldDB" id="A0A1M5V591"/>
<keyword evidence="5" id="KW-1185">Reference proteome</keyword>
<dbReference type="STRING" id="1121316.SAMN02745207_02091"/>
<sequence>MKTAIVTFTNQGDKIAETLTKHMDIHLYSKKQQPDFNFKEVAKKLMNEYNEIIFVSSTGIAVRAIAPYLISKTEDPAVVVIDNTLKYVISLLSGHLGGANELTLKLAEILGAEAIITTATDNLNIVAPDMIAKENNLIIDDMKKAKSIAADLVEGKKVGFIDDKNQMKLPKGYIDDLKESHSLVYITNKDKIDIFKEKVTLKLIRKDIVLGIGCRKDYDGETMLENVVRTLKENNIDKRSIKTIGTVEIKKHEKAIISLAKELNAELKIFTVEDIKEIQDKYDGSSFVEKTIGVKAVAEPCVELCEGKLIIKKMKLNGMTLSAGEIGLKTERKN</sequence>
<dbReference type="OrthoDB" id="9781023at2"/>
<dbReference type="GO" id="GO:0009236">
    <property type="term" value="P:cobalamin biosynthetic process"/>
    <property type="evidence" value="ECO:0007669"/>
    <property type="project" value="InterPro"/>
</dbReference>
<reference evidence="4 5" key="1">
    <citation type="submission" date="2016-11" db="EMBL/GenBank/DDBJ databases">
        <authorList>
            <person name="Jaros S."/>
            <person name="Januszkiewicz K."/>
            <person name="Wedrychowicz H."/>
        </authorList>
    </citation>
    <scope>NUCLEOTIDE SEQUENCE [LARGE SCALE GENOMIC DNA]</scope>
    <source>
        <strain evidence="4 5">DSM 8605</strain>
    </source>
</reference>
<dbReference type="InterPro" id="IPR052553">
    <property type="entry name" value="CbiG_hydrolase"/>
</dbReference>
<dbReference type="Gene3D" id="3.40.50.11220">
    <property type="match status" value="1"/>
</dbReference>
<dbReference type="Pfam" id="PF11760">
    <property type="entry name" value="CbiG_N"/>
    <property type="match status" value="1"/>
</dbReference>
<dbReference type="EMBL" id="FQXM01000010">
    <property type="protein sequence ID" value="SHH70409.1"/>
    <property type="molecule type" value="Genomic_DNA"/>
</dbReference>
<dbReference type="NCBIfam" id="NF004466">
    <property type="entry name" value="PRK05788.1-4"/>
    <property type="match status" value="1"/>
</dbReference>
<feature type="domain" description="Cobalamin biosynthesis central region" evidence="3">
    <location>
        <begin position="127"/>
        <end position="190"/>
    </location>
</feature>
<evidence type="ECO:0000259" key="3">
    <source>
        <dbReference type="Pfam" id="PF11761"/>
    </source>
</evidence>
<dbReference type="SUPFAM" id="SSF159672">
    <property type="entry name" value="CbiG N-terminal domain-like"/>
    <property type="match status" value="1"/>
</dbReference>
<protein>
    <submittedName>
        <fullName evidence="4">Cobalt-precorrin 5A acetaldehyde-lyase</fullName>
    </submittedName>
</protein>
<feature type="domain" description="Cobalamin synthesis G N-terminal" evidence="2">
    <location>
        <begin position="41"/>
        <end position="121"/>
    </location>
</feature>
<accession>A0A1M5V591</accession>
<dbReference type="InterPro" id="IPR036518">
    <property type="entry name" value="CobE/GbiG_C_sf"/>
</dbReference>
<evidence type="ECO:0000313" key="4">
    <source>
        <dbReference type="EMBL" id="SHH70409.1"/>
    </source>
</evidence>
<evidence type="ECO:0000313" key="5">
    <source>
        <dbReference type="Proteomes" id="UP000184447"/>
    </source>
</evidence>
<dbReference type="Pfam" id="PF01890">
    <property type="entry name" value="CbiG_C"/>
    <property type="match status" value="1"/>
</dbReference>
<dbReference type="Proteomes" id="UP000184447">
    <property type="component" value="Unassembled WGS sequence"/>
</dbReference>
<dbReference type="RefSeq" id="WP_073338378.1">
    <property type="nucleotide sequence ID" value="NZ_FQXM01000010.1"/>
</dbReference>
<dbReference type="PANTHER" id="PTHR37477">
    <property type="entry name" value="COBALT-PRECORRIN-5A HYDROLASE"/>
    <property type="match status" value="1"/>
</dbReference>
<dbReference type="Pfam" id="PF11761">
    <property type="entry name" value="CbiG_mid"/>
    <property type="match status" value="1"/>
</dbReference>
<dbReference type="InterPro" id="IPR021745">
    <property type="entry name" value="CbiG_mid"/>
</dbReference>
<evidence type="ECO:0000259" key="1">
    <source>
        <dbReference type="Pfam" id="PF01890"/>
    </source>
</evidence>
<gene>
    <name evidence="4" type="ORF">SAMN02745207_02091</name>
</gene>
<name>A0A1M5V591_9CLOT</name>
<dbReference type="GO" id="GO:0016829">
    <property type="term" value="F:lyase activity"/>
    <property type="evidence" value="ECO:0007669"/>
    <property type="project" value="UniProtKB-KW"/>
</dbReference>
<organism evidence="4 5">
    <name type="scientific">Clostridium grantii DSM 8605</name>
    <dbReference type="NCBI Taxonomy" id="1121316"/>
    <lineage>
        <taxon>Bacteria</taxon>
        <taxon>Bacillati</taxon>
        <taxon>Bacillota</taxon>
        <taxon>Clostridia</taxon>
        <taxon>Eubacteriales</taxon>
        <taxon>Clostridiaceae</taxon>
        <taxon>Clostridium</taxon>
    </lineage>
</organism>
<dbReference type="InterPro" id="IPR038029">
    <property type="entry name" value="GbiG_N_sf"/>
</dbReference>
<dbReference type="InterPro" id="IPR021744">
    <property type="entry name" value="CbiG_N"/>
</dbReference>
<dbReference type="PANTHER" id="PTHR37477:SF1">
    <property type="entry name" value="COBALT-PRECORRIN-5A HYDROLASE"/>
    <property type="match status" value="1"/>
</dbReference>